<name>A0AA39LVE3_9BILA</name>
<evidence type="ECO:0000259" key="2">
    <source>
        <dbReference type="PROSITE" id="PS50102"/>
    </source>
</evidence>
<comment type="caution">
    <text evidence="3">The sequence shown here is derived from an EMBL/GenBank/DDBJ whole genome shotgun (WGS) entry which is preliminary data.</text>
</comment>
<dbReference type="EMBL" id="JAUCMV010000003">
    <property type="protein sequence ID" value="KAK0411033.1"/>
    <property type="molecule type" value="Genomic_DNA"/>
</dbReference>
<keyword evidence="1" id="KW-0694">RNA-binding</keyword>
<evidence type="ECO:0000256" key="1">
    <source>
        <dbReference type="PROSITE-ProRule" id="PRU00176"/>
    </source>
</evidence>
<proteinExistence type="predicted"/>
<organism evidence="3 4">
    <name type="scientific">Steinernema hermaphroditum</name>
    <dbReference type="NCBI Taxonomy" id="289476"/>
    <lineage>
        <taxon>Eukaryota</taxon>
        <taxon>Metazoa</taxon>
        <taxon>Ecdysozoa</taxon>
        <taxon>Nematoda</taxon>
        <taxon>Chromadorea</taxon>
        <taxon>Rhabditida</taxon>
        <taxon>Tylenchina</taxon>
        <taxon>Panagrolaimomorpha</taxon>
        <taxon>Strongyloidoidea</taxon>
        <taxon>Steinernematidae</taxon>
        <taxon>Steinernema</taxon>
    </lineage>
</organism>
<protein>
    <recommendedName>
        <fullName evidence="2">RRM domain-containing protein</fullName>
    </recommendedName>
</protein>
<dbReference type="Gene3D" id="3.30.70.330">
    <property type="match status" value="2"/>
</dbReference>
<dbReference type="GO" id="GO:0003723">
    <property type="term" value="F:RNA binding"/>
    <property type="evidence" value="ECO:0007669"/>
    <property type="project" value="UniProtKB-UniRule"/>
</dbReference>
<dbReference type="InterPro" id="IPR000504">
    <property type="entry name" value="RRM_dom"/>
</dbReference>
<accession>A0AA39LVE3</accession>
<dbReference type="AlphaFoldDB" id="A0AA39LVE3"/>
<dbReference type="InterPro" id="IPR012677">
    <property type="entry name" value="Nucleotide-bd_a/b_plait_sf"/>
</dbReference>
<keyword evidence="4" id="KW-1185">Reference proteome</keyword>
<dbReference type="SMART" id="SM00360">
    <property type="entry name" value="RRM"/>
    <property type="match status" value="2"/>
</dbReference>
<evidence type="ECO:0000313" key="3">
    <source>
        <dbReference type="EMBL" id="KAK0411033.1"/>
    </source>
</evidence>
<sequence>MRDTLRVTEKGARKDAAWRRGLSSFGMPLYAKGILGHPMELPLMNLCEMDRPRTPEHMHQMSKDKTKCQNSVFAFWLNLDDRKDDDKGQARSAADVPRQLRTLQKLRMRLSAVRWLAKAAFSAPSQQHQTVYLTHVKWITGKNQVEKYFSRFGQVKDVSLFFDPETGLHRGFASVTFAKAESATAAVQNKPHVIDGDLVGIEFYMPLKTNQKFKMEMRFTGAHYVRVASKVVASSSGSTLHVSGLHWITGKKQLEEHFMKFGKIANIRLPMDLDRGLHKGYGFISYSSADGLKRAMASGIRHRVDDKIVIVSNVH</sequence>
<feature type="domain" description="RRM" evidence="2">
    <location>
        <begin position="129"/>
        <end position="220"/>
    </location>
</feature>
<gene>
    <name evidence="3" type="ORF">QR680_005444</name>
</gene>
<dbReference type="Proteomes" id="UP001175271">
    <property type="component" value="Unassembled WGS sequence"/>
</dbReference>
<feature type="domain" description="RRM" evidence="2">
    <location>
        <begin position="238"/>
        <end position="315"/>
    </location>
</feature>
<dbReference type="PANTHER" id="PTHR15241:SF304">
    <property type="entry name" value="RRM DOMAIN-CONTAINING PROTEIN"/>
    <property type="match status" value="1"/>
</dbReference>
<dbReference type="SUPFAM" id="SSF54928">
    <property type="entry name" value="RNA-binding domain, RBD"/>
    <property type="match status" value="1"/>
</dbReference>
<dbReference type="PROSITE" id="PS50102">
    <property type="entry name" value="RRM"/>
    <property type="match status" value="2"/>
</dbReference>
<evidence type="ECO:0000313" key="4">
    <source>
        <dbReference type="Proteomes" id="UP001175271"/>
    </source>
</evidence>
<dbReference type="Pfam" id="PF00076">
    <property type="entry name" value="RRM_1"/>
    <property type="match status" value="2"/>
</dbReference>
<dbReference type="PANTHER" id="PTHR15241">
    <property type="entry name" value="TRANSFORMER-2-RELATED"/>
    <property type="match status" value="1"/>
</dbReference>
<dbReference type="InterPro" id="IPR035979">
    <property type="entry name" value="RBD_domain_sf"/>
</dbReference>
<reference evidence="3" key="1">
    <citation type="submission" date="2023-06" db="EMBL/GenBank/DDBJ databases">
        <title>Genomic analysis of the entomopathogenic nematode Steinernema hermaphroditum.</title>
        <authorList>
            <person name="Schwarz E.M."/>
            <person name="Heppert J.K."/>
            <person name="Baniya A."/>
            <person name="Schwartz H.T."/>
            <person name="Tan C.-H."/>
            <person name="Antoshechkin I."/>
            <person name="Sternberg P.W."/>
            <person name="Goodrich-Blair H."/>
            <person name="Dillman A.R."/>
        </authorList>
    </citation>
    <scope>NUCLEOTIDE SEQUENCE</scope>
    <source>
        <strain evidence="3">PS9179</strain>
        <tissue evidence="3">Whole animal</tissue>
    </source>
</reference>